<dbReference type="STRING" id="273068.TTE1221"/>
<dbReference type="Proteomes" id="UP000000555">
    <property type="component" value="Chromosome"/>
</dbReference>
<dbReference type="AlphaFoldDB" id="Q8RAJ3"/>
<gene>
    <name evidence="1" type="ordered locus">TTE1221</name>
</gene>
<protein>
    <submittedName>
        <fullName evidence="1">Uncharacterized protein</fullName>
    </submittedName>
</protein>
<name>Q8RAJ3_CALS4</name>
<sequence>MRNYFTLFRKRTKIEEEKVTRVEETDNEETSNIDIIAAIASAVVCFSGSEEKSFYIKTIRRIADTVPIWNKIGRLEQITRMPEKGRKRI</sequence>
<reference evidence="1 2" key="1">
    <citation type="journal article" date="2002" name="Genome Res.">
        <title>A complete sequence of the T. tengcongensis genome.</title>
        <authorList>
            <person name="Bao Q."/>
            <person name="Tian Y."/>
            <person name="Li W."/>
            <person name="Xu Z."/>
            <person name="Xuan Z."/>
            <person name="Hu S."/>
            <person name="Dong W."/>
            <person name="Yang J."/>
            <person name="Chen Y."/>
            <person name="Xue Y."/>
            <person name="Xu Y."/>
            <person name="Lai X."/>
            <person name="Huang L."/>
            <person name="Dong X."/>
            <person name="Ma Y."/>
            <person name="Ling L."/>
            <person name="Tan H."/>
            <person name="Chen R."/>
            <person name="Wang J."/>
            <person name="Yu J."/>
            <person name="Yang H."/>
        </authorList>
    </citation>
    <scope>NUCLEOTIDE SEQUENCE [LARGE SCALE GENOMIC DNA]</scope>
    <source>
        <strain evidence="2">DSM 15242 / JCM 11007 / NBRC 100824 / MB4</strain>
    </source>
</reference>
<proteinExistence type="predicted"/>
<evidence type="ECO:0000313" key="2">
    <source>
        <dbReference type="Proteomes" id="UP000000555"/>
    </source>
</evidence>
<dbReference type="KEGG" id="tte:TTE1221"/>
<dbReference type="HOGENOM" id="CLU_188941_0_0_9"/>
<dbReference type="EMBL" id="AE008691">
    <property type="protein sequence ID" value="AAM24451.1"/>
    <property type="molecule type" value="Genomic_DNA"/>
</dbReference>
<dbReference type="RefSeq" id="WP_011025551.1">
    <property type="nucleotide sequence ID" value="NC_003869.1"/>
</dbReference>
<evidence type="ECO:0000313" key="1">
    <source>
        <dbReference type="EMBL" id="AAM24451.1"/>
    </source>
</evidence>
<keyword evidence="2" id="KW-1185">Reference proteome</keyword>
<accession>Q8RAJ3</accession>
<organism evidence="1 2">
    <name type="scientific">Caldanaerobacter subterraneus subsp. tengcongensis (strain DSM 15242 / JCM 11007 / NBRC 100824 / MB4)</name>
    <name type="common">Thermoanaerobacter tengcongensis</name>
    <dbReference type="NCBI Taxonomy" id="273068"/>
    <lineage>
        <taxon>Bacteria</taxon>
        <taxon>Bacillati</taxon>
        <taxon>Bacillota</taxon>
        <taxon>Clostridia</taxon>
        <taxon>Thermoanaerobacterales</taxon>
        <taxon>Thermoanaerobacteraceae</taxon>
        <taxon>Caldanaerobacter</taxon>
    </lineage>
</organism>